<dbReference type="Proteomes" id="UP001321473">
    <property type="component" value="Unassembled WGS sequence"/>
</dbReference>
<feature type="domain" description="Caspase family p20" evidence="5">
    <location>
        <begin position="40"/>
        <end position="165"/>
    </location>
</feature>
<dbReference type="Gene3D" id="3.40.50.1460">
    <property type="match status" value="1"/>
</dbReference>
<dbReference type="InterPro" id="IPR015917">
    <property type="entry name" value="Pept_C14A"/>
</dbReference>
<dbReference type="GO" id="GO:0004197">
    <property type="term" value="F:cysteine-type endopeptidase activity"/>
    <property type="evidence" value="ECO:0007669"/>
    <property type="project" value="InterPro"/>
</dbReference>
<dbReference type="SUPFAM" id="SSF52129">
    <property type="entry name" value="Caspase-like"/>
    <property type="match status" value="1"/>
</dbReference>
<dbReference type="InterPro" id="IPR033139">
    <property type="entry name" value="Caspase_cys_AS"/>
</dbReference>
<comment type="similarity">
    <text evidence="1">Belongs to the peptidase C14A family.</text>
</comment>
<dbReference type="InterPro" id="IPR001309">
    <property type="entry name" value="Pept_C14_p20"/>
</dbReference>
<evidence type="ECO:0000313" key="7">
    <source>
        <dbReference type="Proteomes" id="UP001321473"/>
    </source>
</evidence>
<comment type="caution">
    <text evidence="6">The sequence shown here is derived from an EMBL/GenBank/DDBJ whole genome shotgun (WGS) entry which is preliminary data.</text>
</comment>
<proteinExistence type="inferred from homology"/>
<dbReference type="InterPro" id="IPR029030">
    <property type="entry name" value="Caspase-like_dom_sf"/>
</dbReference>
<dbReference type="GO" id="GO:0006915">
    <property type="term" value="P:apoptotic process"/>
    <property type="evidence" value="ECO:0007669"/>
    <property type="project" value="UniProtKB-KW"/>
</dbReference>
<gene>
    <name evidence="6" type="ORF">V5799_002599</name>
</gene>
<keyword evidence="7" id="KW-1185">Reference proteome</keyword>
<accession>A0AAQ4DBC9</accession>
<dbReference type="PROSITE" id="PS50208">
    <property type="entry name" value="CASPASE_P20"/>
    <property type="match status" value="1"/>
</dbReference>
<dbReference type="SMART" id="SM00115">
    <property type="entry name" value="CASc"/>
    <property type="match status" value="1"/>
</dbReference>
<dbReference type="Pfam" id="PF00656">
    <property type="entry name" value="Peptidase_C14"/>
    <property type="match status" value="1"/>
</dbReference>
<organism evidence="6 7">
    <name type="scientific">Amblyomma americanum</name>
    <name type="common">Lone star tick</name>
    <dbReference type="NCBI Taxonomy" id="6943"/>
    <lineage>
        <taxon>Eukaryota</taxon>
        <taxon>Metazoa</taxon>
        <taxon>Ecdysozoa</taxon>
        <taxon>Arthropoda</taxon>
        <taxon>Chelicerata</taxon>
        <taxon>Arachnida</taxon>
        <taxon>Acari</taxon>
        <taxon>Parasitiformes</taxon>
        <taxon>Ixodida</taxon>
        <taxon>Ixodoidea</taxon>
        <taxon>Ixodidae</taxon>
        <taxon>Amblyomminae</taxon>
        <taxon>Amblyomma</taxon>
    </lineage>
</organism>
<keyword evidence="2" id="KW-0645">Protease</keyword>
<name>A0AAQ4DBC9_AMBAM</name>
<dbReference type="PANTHER" id="PTHR47901">
    <property type="entry name" value="CASPASE RECRUITMENT DOMAIN-CONTAINING PROTEIN 18"/>
    <property type="match status" value="1"/>
</dbReference>
<dbReference type="PANTHER" id="PTHR47901:SF8">
    <property type="entry name" value="CASPASE-3"/>
    <property type="match status" value="1"/>
</dbReference>
<dbReference type="AlphaFoldDB" id="A0AAQ4DBC9"/>
<evidence type="ECO:0000256" key="1">
    <source>
        <dbReference type="ARBA" id="ARBA00010134"/>
    </source>
</evidence>
<dbReference type="InterPro" id="IPR011600">
    <property type="entry name" value="Pept_C14_caspase"/>
</dbReference>
<sequence length="171" mass="19096">MCSASAGHGTVGEASDAELRVIPAKDWKHGDDIYSMVHSPRGICLIINNCEFGGFAERREGSEHDVRRMEALFTEFHFHCIVRSNLRARDMKALLSWTAQPEQQQGADCLVVILMSHGKRDLIDCSDGEQLHLVDDIYALFNNDNCPALQGKPKLFFIQACRGGTCSWCHS</sequence>
<dbReference type="PRINTS" id="PR00376">
    <property type="entry name" value="IL1BCENZYME"/>
</dbReference>
<keyword evidence="3" id="KW-0053">Apoptosis</keyword>
<keyword evidence="4" id="KW-0378">Hydrolase</keyword>
<dbReference type="PROSITE" id="PS01122">
    <property type="entry name" value="CASPASE_CYS"/>
    <property type="match status" value="1"/>
</dbReference>
<dbReference type="InterPro" id="IPR002398">
    <property type="entry name" value="Pept_C14"/>
</dbReference>
<dbReference type="GO" id="GO:0006508">
    <property type="term" value="P:proteolysis"/>
    <property type="evidence" value="ECO:0007669"/>
    <property type="project" value="UniProtKB-KW"/>
</dbReference>
<evidence type="ECO:0000256" key="3">
    <source>
        <dbReference type="ARBA" id="ARBA00022703"/>
    </source>
</evidence>
<evidence type="ECO:0000256" key="4">
    <source>
        <dbReference type="ARBA" id="ARBA00022801"/>
    </source>
</evidence>
<evidence type="ECO:0000259" key="5">
    <source>
        <dbReference type="PROSITE" id="PS50208"/>
    </source>
</evidence>
<evidence type="ECO:0000313" key="6">
    <source>
        <dbReference type="EMBL" id="KAK8759769.1"/>
    </source>
</evidence>
<evidence type="ECO:0000256" key="2">
    <source>
        <dbReference type="ARBA" id="ARBA00022670"/>
    </source>
</evidence>
<dbReference type="EMBL" id="JARKHS020032626">
    <property type="protein sequence ID" value="KAK8759769.1"/>
    <property type="molecule type" value="Genomic_DNA"/>
</dbReference>
<protein>
    <recommendedName>
        <fullName evidence="5">Caspase family p20 domain-containing protein</fullName>
    </recommendedName>
</protein>
<reference evidence="6 7" key="1">
    <citation type="journal article" date="2023" name="Arcadia Sci">
        <title>De novo assembly of a long-read Amblyomma americanum tick genome.</title>
        <authorList>
            <person name="Chou S."/>
            <person name="Poskanzer K.E."/>
            <person name="Rollins M."/>
            <person name="Thuy-Boun P.S."/>
        </authorList>
    </citation>
    <scope>NUCLEOTIDE SEQUENCE [LARGE SCALE GENOMIC DNA]</scope>
    <source>
        <strain evidence="6">F_SG_1</strain>
        <tissue evidence="6">Salivary glands</tissue>
    </source>
</reference>